<dbReference type="PANTHER" id="PTHR30477:SF19">
    <property type="entry name" value="METAL ABC TRANSPORTER PERMEASE"/>
    <property type="match status" value="1"/>
</dbReference>
<dbReference type="PANTHER" id="PTHR30477">
    <property type="entry name" value="ABC-TRANSPORTER METAL-BINDING PROTEIN"/>
    <property type="match status" value="1"/>
</dbReference>
<protein>
    <submittedName>
        <fullName evidence="8">ABC-type Mn2+/Zn2+ transport system, permease component</fullName>
    </submittedName>
</protein>
<feature type="transmembrane region" description="Helical" evidence="7">
    <location>
        <begin position="134"/>
        <end position="156"/>
    </location>
</feature>
<feature type="transmembrane region" description="Helical" evidence="7">
    <location>
        <begin position="253"/>
        <end position="273"/>
    </location>
</feature>
<feature type="transmembrane region" description="Helical" evidence="7">
    <location>
        <begin position="66"/>
        <end position="85"/>
    </location>
</feature>
<evidence type="ECO:0000256" key="1">
    <source>
        <dbReference type="ARBA" id="ARBA00004141"/>
    </source>
</evidence>
<feature type="transmembrane region" description="Helical" evidence="7">
    <location>
        <begin position="202"/>
        <end position="219"/>
    </location>
</feature>
<feature type="transmembrane region" description="Helical" evidence="7">
    <location>
        <begin position="97"/>
        <end position="114"/>
    </location>
</feature>
<gene>
    <name evidence="8" type="ORF">SCALIN_C38_0070</name>
</gene>
<keyword evidence="4 7" id="KW-1133">Transmembrane helix</keyword>
<evidence type="ECO:0000313" key="9">
    <source>
        <dbReference type="Proteomes" id="UP000218542"/>
    </source>
</evidence>
<dbReference type="GO" id="GO:0055085">
    <property type="term" value="P:transmembrane transport"/>
    <property type="evidence" value="ECO:0007669"/>
    <property type="project" value="InterPro"/>
</dbReference>
<evidence type="ECO:0000256" key="3">
    <source>
        <dbReference type="ARBA" id="ARBA00022692"/>
    </source>
</evidence>
<dbReference type="InterPro" id="IPR037294">
    <property type="entry name" value="ABC_BtuC-like"/>
</dbReference>
<dbReference type="Pfam" id="PF00950">
    <property type="entry name" value="ABC-3"/>
    <property type="match status" value="1"/>
</dbReference>
<feature type="transmembrane region" description="Helical" evidence="7">
    <location>
        <begin position="177"/>
        <end position="196"/>
    </location>
</feature>
<dbReference type="GO" id="GO:0043190">
    <property type="term" value="C:ATP-binding cassette (ABC) transporter complex"/>
    <property type="evidence" value="ECO:0007669"/>
    <property type="project" value="InterPro"/>
</dbReference>
<evidence type="ECO:0000256" key="5">
    <source>
        <dbReference type="ARBA" id="ARBA00023136"/>
    </source>
</evidence>
<keyword evidence="6" id="KW-0813">Transport</keyword>
<dbReference type="InterPro" id="IPR001626">
    <property type="entry name" value="ABC_TroCD"/>
</dbReference>
<comment type="similarity">
    <text evidence="2 6">Belongs to the ABC-3 integral membrane protein family.</text>
</comment>
<evidence type="ECO:0000256" key="6">
    <source>
        <dbReference type="RuleBase" id="RU003943"/>
    </source>
</evidence>
<proteinExistence type="inferred from homology"/>
<keyword evidence="9" id="KW-1185">Reference proteome</keyword>
<feature type="transmembrane region" description="Helical" evidence="7">
    <location>
        <begin position="12"/>
        <end position="32"/>
    </location>
</feature>
<accession>A0A286U3J6</accession>
<keyword evidence="5 7" id="KW-0472">Membrane</keyword>
<evidence type="ECO:0000256" key="2">
    <source>
        <dbReference type="ARBA" id="ARBA00008034"/>
    </source>
</evidence>
<dbReference type="SUPFAM" id="SSF81345">
    <property type="entry name" value="ABC transporter involved in vitamin B12 uptake, BtuC"/>
    <property type="match status" value="1"/>
</dbReference>
<dbReference type="AlphaFoldDB" id="A0A286U3J6"/>
<dbReference type="Proteomes" id="UP000218542">
    <property type="component" value="Unassembled WGS sequence"/>
</dbReference>
<comment type="caution">
    <text evidence="8">The sequence shown here is derived from an EMBL/GenBank/DDBJ whole genome shotgun (WGS) entry which is preliminary data.</text>
</comment>
<dbReference type="RefSeq" id="WP_162532420.1">
    <property type="nucleotide sequence ID" value="NZ_BAOS01000038.1"/>
</dbReference>
<evidence type="ECO:0000256" key="4">
    <source>
        <dbReference type="ARBA" id="ARBA00022989"/>
    </source>
</evidence>
<name>A0A286U3J6_9BACT</name>
<feature type="transmembrane region" description="Helical" evidence="7">
    <location>
        <begin position="39"/>
        <end position="60"/>
    </location>
</feature>
<evidence type="ECO:0000313" key="8">
    <source>
        <dbReference type="EMBL" id="GAX62707.1"/>
    </source>
</evidence>
<keyword evidence="3 6" id="KW-0812">Transmembrane</keyword>
<feature type="transmembrane region" description="Helical" evidence="7">
    <location>
        <begin position="226"/>
        <end position="247"/>
    </location>
</feature>
<dbReference type="EMBL" id="BAOS01000038">
    <property type="protein sequence ID" value="GAX62707.1"/>
    <property type="molecule type" value="Genomic_DNA"/>
</dbReference>
<dbReference type="Gene3D" id="1.10.3470.10">
    <property type="entry name" value="ABC transporter involved in vitamin B12 uptake, BtuC"/>
    <property type="match status" value="1"/>
</dbReference>
<organism evidence="8 9">
    <name type="scientific">Candidatus Scalindua japonica</name>
    <dbReference type="NCBI Taxonomy" id="1284222"/>
    <lineage>
        <taxon>Bacteria</taxon>
        <taxon>Pseudomonadati</taxon>
        <taxon>Planctomycetota</taxon>
        <taxon>Candidatus Brocadiia</taxon>
        <taxon>Candidatus Brocadiales</taxon>
        <taxon>Candidatus Scalinduaceae</taxon>
        <taxon>Candidatus Scalindua</taxon>
    </lineage>
</organism>
<sequence length="277" mass="30583">MDLLTEIFSERFIQVGLAASIILGGICAYLGVYLILKRIVFVGAALSQIAAVGVVIGHMIGHKIGLNFEALAFLFSILGVLFFWLPVSGGSITRESLIGFSYIFASALSILIIAKDPLAEVENLDLFSGNILFVSDFDLLLISIISGIIFIIHMIFRKEFIFVSFDQTTAQTLNIPARFYDFLIYFTLGIAISVGIRSAGMLFIFSSLVIPAMTGLILFQRLKWIFLASVLSIWFSSIIGIVVSYWFDFPTGPAISVTNALILLICLCIKRFLFRST</sequence>
<reference evidence="9" key="1">
    <citation type="journal article" date="2017" name="Environ. Microbiol. Rep.">
        <title>Genetic Diversity of Marine Anaerobic Ammonium-Oxidizing Bacteria as Revealed by Genomic and Proteomic Analyses of 'Candidatus Scalindua japonica'.</title>
        <authorList>
            <person name="Oshiki M."/>
            <person name="Mizuto K."/>
            <person name="Kimura Z."/>
            <person name="Kindaichi T."/>
            <person name="Satoh H."/>
            <person name="Okabe S."/>
        </authorList>
    </citation>
    <scope>NUCLEOTIDE SEQUENCE [LARGE SCALE GENOMIC DNA]</scope>
    <source>
        <strain evidence="9">husup-a2</strain>
    </source>
</reference>
<evidence type="ECO:0000256" key="7">
    <source>
        <dbReference type="SAM" id="Phobius"/>
    </source>
</evidence>
<comment type="subcellular location">
    <subcellularLocation>
        <location evidence="6">Cell membrane</location>
        <topology evidence="6">Multi-pass membrane protein</topology>
    </subcellularLocation>
    <subcellularLocation>
        <location evidence="1">Membrane</location>
        <topology evidence="1">Multi-pass membrane protein</topology>
    </subcellularLocation>
</comment>
<dbReference type="GO" id="GO:0010043">
    <property type="term" value="P:response to zinc ion"/>
    <property type="evidence" value="ECO:0007669"/>
    <property type="project" value="TreeGrafter"/>
</dbReference>